<evidence type="ECO:0000259" key="17">
    <source>
        <dbReference type="PROSITE" id="PS51449"/>
    </source>
</evidence>
<evidence type="ECO:0000256" key="10">
    <source>
        <dbReference type="ARBA" id="ARBA00068865"/>
    </source>
</evidence>
<feature type="region of interest" description="Disordered" evidence="15">
    <location>
        <begin position="358"/>
        <end position="389"/>
    </location>
</feature>
<feature type="domain" description="MTTase N-terminal" evidence="17">
    <location>
        <begin position="429"/>
        <end position="546"/>
    </location>
</feature>
<feature type="domain" description="Radical SAM core" evidence="18">
    <location>
        <begin position="570"/>
        <end position="824"/>
    </location>
</feature>
<dbReference type="GO" id="GO:0005829">
    <property type="term" value="C:cytosol"/>
    <property type="evidence" value="ECO:0007669"/>
    <property type="project" value="TreeGrafter"/>
</dbReference>
<dbReference type="GO" id="GO:0046872">
    <property type="term" value="F:metal ion binding"/>
    <property type="evidence" value="ECO:0007669"/>
    <property type="project" value="UniProtKB-KW"/>
</dbReference>
<dbReference type="Pfam" id="PF00919">
    <property type="entry name" value="UPF0004"/>
    <property type="match status" value="1"/>
</dbReference>
<evidence type="ECO:0000256" key="6">
    <source>
        <dbReference type="ARBA" id="ARBA00023004"/>
    </source>
</evidence>
<dbReference type="InParanoid" id="A0A803Y0C9"/>
<proteinExistence type="inferred from homology"/>
<evidence type="ECO:0000256" key="3">
    <source>
        <dbReference type="ARBA" id="ARBA00022485"/>
    </source>
</evidence>
<dbReference type="InterPro" id="IPR006463">
    <property type="entry name" value="MiaB_methiolase"/>
</dbReference>
<dbReference type="GO" id="GO:0035597">
    <property type="term" value="F:tRNA-2-methylthio-N(6)-dimethylallyladenosine(37) synthase activity"/>
    <property type="evidence" value="ECO:0007669"/>
    <property type="project" value="UniProtKB-EC"/>
</dbReference>
<dbReference type="InterPro" id="IPR038135">
    <property type="entry name" value="Methylthiotransferase_N_sf"/>
</dbReference>
<evidence type="ECO:0000256" key="14">
    <source>
        <dbReference type="ARBA" id="ARBA00081908"/>
    </source>
</evidence>
<comment type="cofactor">
    <cofactor evidence="1">
        <name>[4Fe-4S] cluster</name>
        <dbReference type="ChEBI" id="CHEBI:49883"/>
    </cofactor>
</comment>
<dbReference type="GeneTree" id="ENSGT00940000160361"/>
<dbReference type="NCBIfam" id="TIGR01574">
    <property type="entry name" value="miaB-methiolase"/>
    <property type="match status" value="1"/>
</dbReference>
<dbReference type="GO" id="GO:0051539">
    <property type="term" value="F:4 iron, 4 sulfur cluster binding"/>
    <property type="evidence" value="ECO:0007669"/>
    <property type="project" value="UniProtKB-KW"/>
</dbReference>
<feature type="compositionally biased region" description="Polar residues" evidence="15">
    <location>
        <begin position="261"/>
        <end position="272"/>
    </location>
</feature>
<dbReference type="SMART" id="SM00729">
    <property type="entry name" value="Elp3"/>
    <property type="match status" value="1"/>
</dbReference>
<evidence type="ECO:0000259" key="16">
    <source>
        <dbReference type="PROSITE" id="PS50926"/>
    </source>
</evidence>
<sequence>MVGAGSLQPRLCSRLRAITQHKWPLTLPETEHFPLILRRKESPGWQFSKKGSALGQICSLTCRPLPLPCPLPVPGPFPAAALPPRTPGCGTSLHFPPRSFSALPAPLPAEPPQPFCAPSLPPSPAPCSIAPLHSVKARLKEKKQNKTKNHKPAPPLPAKTRPGKSPGQPPSRPAAAPAARGSLPCSSRSPVLAGRAGGGPPGPLGTERLLHPRCPAQRERSDDNDTSLSPSPTRPSHRGDNSTLLYGSGKGRNGNPPAGQRFQTPPFSSSGYSIPVSLDPSPRGCHRSPRHCAATPQGHPPQPLSPGSPRGPAAGGRGGGGGVSPAPLGRCPEAERTPTPAARCAPCAARGMTSRFRHHREPLSCGKRERRWTDTSPAHGEENKGVHAEHGQCHRGLPEALPSAPVPAGLMTAASPDPPTVLYHPCVFIAVYLETYGCQMNVNDTEIAWAILQKSGYTRTKEADVILLVTCSVRDKAEQAIWNRLQHLKALKARRRQACLPLRIGILGCMAERLKEEILHREKLVDIVAGPDAYRDLPRLLAVAQSGQQAANVLLSLDETYADILPVQTSAGGKTAFVSIMRGCDNMCSYCIVPFTRGRERSRPIASILQEVKILSDQGVKEVTLLGQNVNSFRDMSEVQFQSAAAPVLSRGFSTVYKAKPGGLRFAHLLDQVSRIDPEMRIRFTSPHPKDFPDEVLQLIQERHNICKQLHLPAQSGSTRVLEAMRRGYTREAYLELVQHVRNSIPGVSLSSDFIAGFCGETEEDHQQTVSLLREVRYNVGFLFAYSMRQKTRAYHRLQDDVPADVKRRRLEELITVFREEAARANEAMVGQSQLVLVEGPSKRSASELCGRNDGNIKVIFPDADTEDAGGCKALVRAQPGDYVLVKVTSASSQTLKGILLCRTTLSRSAACH</sequence>
<dbReference type="Bgee" id="ENSMGAG00000007720">
    <property type="expression patterns" value="Expressed in pectoralis major and 17 other cell types or tissues"/>
</dbReference>
<organism evidence="19 20">
    <name type="scientific">Meleagris gallopavo</name>
    <name type="common">Wild turkey</name>
    <dbReference type="NCBI Taxonomy" id="9103"/>
    <lineage>
        <taxon>Eukaryota</taxon>
        <taxon>Metazoa</taxon>
        <taxon>Chordata</taxon>
        <taxon>Craniata</taxon>
        <taxon>Vertebrata</taxon>
        <taxon>Euteleostomi</taxon>
        <taxon>Archelosauria</taxon>
        <taxon>Archosauria</taxon>
        <taxon>Dinosauria</taxon>
        <taxon>Saurischia</taxon>
        <taxon>Theropoda</taxon>
        <taxon>Coelurosauria</taxon>
        <taxon>Aves</taxon>
        <taxon>Neognathae</taxon>
        <taxon>Galloanserae</taxon>
        <taxon>Galliformes</taxon>
        <taxon>Phasianidae</taxon>
        <taxon>Meleagridinae</taxon>
        <taxon>Meleagris</taxon>
    </lineage>
</organism>
<dbReference type="HAMAP" id="MF_01864">
    <property type="entry name" value="tRNA_metthiotr_MiaB"/>
    <property type="match status" value="1"/>
</dbReference>
<keyword evidence="5" id="KW-0479">Metal-binding</keyword>
<feature type="domain" description="TRAM" evidence="16">
    <location>
        <begin position="827"/>
        <end position="902"/>
    </location>
</feature>
<feature type="region of interest" description="Disordered" evidence="15">
    <location>
        <begin position="141"/>
        <end position="342"/>
    </location>
</feature>
<feature type="compositionally biased region" description="Gly residues" evidence="15">
    <location>
        <begin position="313"/>
        <end position="323"/>
    </location>
</feature>
<dbReference type="PROSITE" id="PS51918">
    <property type="entry name" value="RADICAL_SAM"/>
    <property type="match status" value="1"/>
</dbReference>
<dbReference type="GO" id="GO:0005739">
    <property type="term" value="C:mitochondrion"/>
    <property type="evidence" value="ECO:0007669"/>
    <property type="project" value="TreeGrafter"/>
</dbReference>
<reference evidence="19 20" key="1">
    <citation type="journal article" date="2010" name="PLoS Biol.">
        <title>Multi-platform next-generation sequencing of the domestic turkey (Meleagris gallopavo): genome assembly and analysis.</title>
        <authorList>
            <person name="Dalloul R.A."/>
            <person name="Long J.A."/>
            <person name="Zimin A.V."/>
            <person name="Aslam L."/>
            <person name="Beal K."/>
            <person name="Blomberg L.A."/>
            <person name="Bouffard P."/>
            <person name="Burt D.W."/>
            <person name="Crasta O."/>
            <person name="Crooijmans R.P."/>
            <person name="Cooper K."/>
            <person name="Coulombe R.A."/>
            <person name="De S."/>
            <person name="Delany M.E."/>
            <person name="Dodgson J.B."/>
            <person name="Dong J.J."/>
            <person name="Evans C."/>
            <person name="Frederickson K.M."/>
            <person name="Flicek P."/>
            <person name="Florea L."/>
            <person name="Folkerts O."/>
            <person name="Groenen M.A."/>
            <person name="Harkins T.T."/>
            <person name="Herrero J."/>
            <person name="Hoffmann S."/>
            <person name="Megens H.J."/>
            <person name="Jiang A."/>
            <person name="de Jong P."/>
            <person name="Kaiser P."/>
            <person name="Kim H."/>
            <person name="Kim K.W."/>
            <person name="Kim S."/>
            <person name="Langenberger D."/>
            <person name="Lee M.K."/>
            <person name="Lee T."/>
            <person name="Mane S."/>
            <person name="Marcais G."/>
            <person name="Marz M."/>
            <person name="McElroy A.P."/>
            <person name="Modise T."/>
            <person name="Nefedov M."/>
            <person name="Notredame C."/>
            <person name="Paton I.R."/>
            <person name="Payne W.S."/>
            <person name="Pertea G."/>
            <person name="Prickett D."/>
            <person name="Puiu D."/>
            <person name="Qioa D."/>
            <person name="Raineri E."/>
            <person name="Ruffier M."/>
            <person name="Salzberg S.L."/>
            <person name="Schatz M.C."/>
            <person name="Scheuring C."/>
            <person name="Schmidt C.J."/>
            <person name="Schroeder S."/>
            <person name="Searle S.M."/>
            <person name="Smith E.J."/>
            <person name="Smith J."/>
            <person name="Sonstegard T.S."/>
            <person name="Stadler P.F."/>
            <person name="Tafer H."/>
            <person name="Tu Z.J."/>
            <person name="Van Tassell C.P."/>
            <person name="Vilella A.J."/>
            <person name="Williams K.P."/>
            <person name="Yorke J.A."/>
            <person name="Zhang L."/>
            <person name="Zhang H.B."/>
            <person name="Zhang X."/>
            <person name="Zhang Y."/>
            <person name="Reed K.M."/>
        </authorList>
    </citation>
    <scope>NUCLEOTIDE SEQUENCE [LARGE SCALE GENOMIC DNA]</scope>
</reference>
<evidence type="ECO:0000256" key="7">
    <source>
        <dbReference type="ARBA" id="ARBA00023014"/>
    </source>
</evidence>
<dbReference type="PANTHER" id="PTHR43020:SF2">
    <property type="entry name" value="MITOCHONDRIAL TRNA METHYLTHIOTRANSFERASE CDK5RAP1"/>
    <property type="match status" value="1"/>
</dbReference>
<dbReference type="OrthoDB" id="190098at2759"/>
<dbReference type="PROSITE" id="PS51449">
    <property type="entry name" value="MTTASE_N"/>
    <property type="match status" value="1"/>
</dbReference>
<dbReference type="EC" id="2.8.4.3" evidence="8"/>
<comment type="similarity">
    <text evidence="2">Belongs to the methylthiotransferase family. MiaB subfamily.</text>
</comment>
<evidence type="ECO:0000256" key="1">
    <source>
        <dbReference type="ARBA" id="ARBA00001966"/>
    </source>
</evidence>
<dbReference type="Pfam" id="PF04055">
    <property type="entry name" value="Radical_SAM"/>
    <property type="match status" value="1"/>
</dbReference>
<dbReference type="Pfam" id="PF01938">
    <property type="entry name" value="TRAM"/>
    <property type="match status" value="1"/>
</dbReference>
<dbReference type="Gene3D" id="3.40.50.12160">
    <property type="entry name" value="Methylthiotransferase, N-terminal domain"/>
    <property type="match status" value="1"/>
</dbReference>
<comment type="catalytic activity">
    <reaction evidence="9">
        <text>N(6)-dimethylallyladenosine(37) in tRNA + (sulfur carrier)-SH + AH2 + 2 S-adenosyl-L-methionine = 2-methylsulfanyl-N(6)-dimethylallyladenosine(37) in tRNA + (sulfur carrier)-H + 5'-deoxyadenosine + L-methionine + A + S-adenosyl-L-homocysteine + 2 H(+)</text>
        <dbReference type="Rhea" id="RHEA:37067"/>
        <dbReference type="Rhea" id="RHEA-COMP:10375"/>
        <dbReference type="Rhea" id="RHEA-COMP:10376"/>
        <dbReference type="Rhea" id="RHEA-COMP:14737"/>
        <dbReference type="Rhea" id="RHEA-COMP:14739"/>
        <dbReference type="ChEBI" id="CHEBI:13193"/>
        <dbReference type="ChEBI" id="CHEBI:15378"/>
        <dbReference type="ChEBI" id="CHEBI:17319"/>
        <dbReference type="ChEBI" id="CHEBI:17499"/>
        <dbReference type="ChEBI" id="CHEBI:29917"/>
        <dbReference type="ChEBI" id="CHEBI:57844"/>
        <dbReference type="ChEBI" id="CHEBI:57856"/>
        <dbReference type="ChEBI" id="CHEBI:59789"/>
        <dbReference type="ChEBI" id="CHEBI:64428"/>
        <dbReference type="ChEBI" id="CHEBI:74415"/>
        <dbReference type="ChEBI" id="CHEBI:74417"/>
        <dbReference type="EC" id="2.8.4.3"/>
    </reaction>
    <physiologicalReaction direction="left-to-right" evidence="9">
        <dbReference type="Rhea" id="RHEA:37068"/>
    </physiologicalReaction>
</comment>
<accession>A0A803Y0C9</accession>
<dbReference type="NCBIfam" id="TIGR00089">
    <property type="entry name" value="MiaB/RimO family radical SAM methylthiotransferase"/>
    <property type="match status" value="1"/>
</dbReference>
<evidence type="ECO:0000259" key="18">
    <source>
        <dbReference type="PROSITE" id="PS51918"/>
    </source>
</evidence>
<evidence type="ECO:0000256" key="2">
    <source>
        <dbReference type="ARBA" id="ARBA00009815"/>
    </source>
</evidence>
<evidence type="ECO:0000256" key="9">
    <source>
        <dbReference type="ARBA" id="ARBA00052587"/>
    </source>
</evidence>
<evidence type="ECO:0000256" key="15">
    <source>
        <dbReference type="SAM" id="MobiDB-lite"/>
    </source>
</evidence>
<feature type="compositionally biased region" description="Basic and acidic residues" evidence="15">
    <location>
        <begin position="379"/>
        <end position="389"/>
    </location>
</feature>
<keyword evidence="20" id="KW-1185">Reference proteome</keyword>
<dbReference type="AlphaFoldDB" id="A0A803Y0C9"/>
<reference evidence="19" key="2">
    <citation type="submission" date="2025-08" db="UniProtKB">
        <authorList>
            <consortium name="Ensembl"/>
        </authorList>
    </citation>
    <scope>IDENTIFICATION</scope>
</reference>
<dbReference type="InterPro" id="IPR023404">
    <property type="entry name" value="rSAM_horseshoe"/>
</dbReference>
<dbReference type="InterPro" id="IPR006638">
    <property type="entry name" value="Elp3/MiaA/NifB-like_rSAM"/>
</dbReference>
<dbReference type="SFLD" id="SFLDG01082">
    <property type="entry name" value="B12-binding_domain_containing"/>
    <property type="match status" value="1"/>
</dbReference>
<evidence type="ECO:0000256" key="13">
    <source>
        <dbReference type="ARBA" id="ARBA00078249"/>
    </source>
</evidence>
<dbReference type="Proteomes" id="UP000001645">
    <property type="component" value="Chromosome 22"/>
</dbReference>
<protein>
    <recommendedName>
        <fullName evidence="10">Mitochondrial tRNA methylthiotransferase CDK5RAP1</fullName>
        <ecNumber evidence="8">2.8.4.3</ecNumber>
    </recommendedName>
    <alternativeName>
        <fullName evidence="14">CDK5 activator-binding protein C42</fullName>
    </alternativeName>
    <alternativeName>
        <fullName evidence="12">CDK5 regulatory subunit-associated protein 1</fullName>
    </alternativeName>
    <alternativeName>
        <fullName evidence="13">mt-tRNA-2-methylthio-N6-dimethylallyladenosine synthase</fullName>
    </alternativeName>
    <alternativeName>
        <fullName evidence="11">mt-tRNA-N6-(dimethylallyl)adenosine(37) methylthiotransferase</fullName>
    </alternativeName>
</protein>
<dbReference type="SFLD" id="SFLDG01061">
    <property type="entry name" value="methylthiotransferase"/>
    <property type="match status" value="1"/>
</dbReference>
<evidence type="ECO:0000256" key="8">
    <source>
        <dbReference type="ARBA" id="ARBA00033765"/>
    </source>
</evidence>
<feature type="compositionally biased region" description="Basic residues" evidence="15">
    <location>
        <begin position="141"/>
        <end position="151"/>
    </location>
</feature>
<dbReference type="PROSITE" id="PS01278">
    <property type="entry name" value="MTTASE_RADICAL"/>
    <property type="match status" value="1"/>
</dbReference>
<dbReference type="InterPro" id="IPR013848">
    <property type="entry name" value="Methylthiotransferase_N"/>
</dbReference>
<dbReference type="SUPFAM" id="SSF102114">
    <property type="entry name" value="Radical SAM enzymes"/>
    <property type="match status" value="1"/>
</dbReference>
<evidence type="ECO:0000256" key="5">
    <source>
        <dbReference type="ARBA" id="ARBA00022723"/>
    </source>
</evidence>
<dbReference type="InterPro" id="IPR002792">
    <property type="entry name" value="TRAM_dom"/>
</dbReference>
<evidence type="ECO:0000256" key="4">
    <source>
        <dbReference type="ARBA" id="ARBA00022691"/>
    </source>
</evidence>
<dbReference type="InterPro" id="IPR005839">
    <property type="entry name" value="Methylthiotransferase"/>
</dbReference>
<keyword evidence="3" id="KW-0004">4Fe-4S</keyword>
<gene>
    <name evidence="19" type="primary">CDK5RAP1</name>
</gene>
<dbReference type="InterPro" id="IPR058240">
    <property type="entry name" value="rSAM_sf"/>
</dbReference>
<evidence type="ECO:0000313" key="20">
    <source>
        <dbReference type="Proteomes" id="UP000001645"/>
    </source>
</evidence>
<evidence type="ECO:0000256" key="12">
    <source>
        <dbReference type="ARBA" id="ARBA00078237"/>
    </source>
</evidence>
<dbReference type="InterPro" id="IPR020612">
    <property type="entry name" value="Methylthiotransferase_CS"/>
</dbReference>
<keyword evidence="4" id="KW-0949">S-adenosyl-L-methionine</keyword>
<dbReference type="Ensembl" id="ENSMGAT00000035071.1">
    <property type="protein sequence ID" value="ENSMGAP00000025226.1"/>
    <property type="gene ID" value="ENSMGAG00000007720.2"/>
</dbReference>
<dbReference type="SFLD" id="SFLDS00029">
    <property type="entry name" value="Radical_SAM"/>
    <property type="match status" value="1"/>
</dbReference>
<keyword evidence="6" id="KW-0408">Iron</keyword>
<evidence type="ECO:0000313" key="19">
    <source>
        <dbReference type="Ensembl" id="ENSMGAP00000025226.1"/>
    </source>
</evidence>
<dbReference type="PROSITE" id="PS50926">
    <property type="entry name" value="TRAM"/>
    <property type="match status" value="1"/>
</dbReference>
<evidence type="ECO:0000256" key="11">
    <source>
        <dbReference type="ARBA" id="ARBA00077166"/>
    </source>
</evidence>
<dbReference type="PANTHER" id="PTHR43020">
    <property type="entry name" value="CDK5 REGULATORY SUBUNIT-ASSOCIATED PROTEIN 1"/>
    <property type="match status" value="1"/>
</dbReference>
<dbReference type="InterPro" id="IPR007197">
    <property type="entry name" value="rSAM"/>
</dbReference>
<keyword evidence="7" id="KW-0411">Iron-sulfur</keyword>
<reference evidence="19" key="3">
    <citation type="submission" date="2025-09" db="UniProtKB">
        <authorList>
            <consortium name="Ensembl"/>
        </authorList>
    </citation>
    <scope>IDENTIFICATION</scope>
</reference>
<dbReference type="GO" id="GO:0051246">
    <property type="term" value="P:regulation of protein metabolic process"/>
    <property type="evidence" value="ECO:0007669"/>
    <property type="project" value="UniProtKB-ARBA"/>
</dbReference>
<dbReference type="FunFam" id="3.40.50.12160:FF:000003">
    <property type="entry name" value="CDK5 regulatory subunit-associated protein 1"/>
    <property type="match status" value="1"/>
</dbReference>
<dbReference type="Gene3D" id="3.80.30.20">
    <property type="entry name" value="tm_1862 like domain"/>
    <property type="match status" value="1"/>
</dbReference>
<name>A0A803Y0C9_MELGA</name>
<dbReference type="SFLD" id="SFLDF00273">
    <property type="entry name" value="(dimethylallyl)adenosine_tRNA"/>
    <property type="match status" value="1"/>
</dbReference>
<feature type="compositionally biased region" description="Low complexity" evidence="15">
    <location>
        <begin position="173"/>
        <end position="182"/>
    </location>
</feature>
<dbReference type="FunFam" id="3.80.30.20:FF:000003">
    <property type="entry name" value="CDK5 regulatory subunit-associated protein 1"/>
    <property type="match status" value="1"/>
</dbReference>
<dbReference type="SFLD" id="SFLDF00413">
    <property type="entry name" value="CDK5RAP1"/>
    <property type="match status" value="1"/>
</dbReference>